<dbReference type="AlphaFoldDB" id="A0A7Y0RD92"/>
<sequence length="289" mass="31148">MRALAQFVMRGPLQAGGVAAVTTAIPLLFWIGAAVIGLVILRLGISQGLNIGLWALLPALGWSWFGQDPTALVTLLQVMLMASILRTTLSWEKALLAGSFLGIVTGMMLPLLYPDLLNDLVQTGVRFYEEYNAEVANSLGDRLETVIRQTMNASMAGTYLVIGVCMTMLARSWQAGLYNPGGFRTEFHSLRLSPAIAVICVITMVAGPVLGLNSMLLGWAGGLPLFVAGLALVHGVVGRRNLSGQWLVLFYMALVLLGPSLMILLVVLAFVDSWLDIRRRIKKPSGPAE</sequence>
<proteinExistence type="predicted"/>
<keyword evidence="3" id="KW-1185">Reference proteome</keyword>
<gene>
    <name evidence="2" type="ORF">HIU99_10800</name>
</gene>
<feature type="transmembrane region" description="Helical" evidence="1">
    <location>
        <begin position="151"/>
        <end position="170"/>
    </location>
</feature>
<evidence type="ECO:0000313" key="2">
    <source>
        <dbReference type="EMBL" id="NMT64086.1"/>
    </source>
</evidence>
<name>A0A7Y0RD92_9GAMM</name>
<keyword evidence="1" id="KW-0472">Membrane</keyword>
<accession>A0A7Y0RD92</accession>
<dbReference type="EMBL" id="JABCKY010000003">
    <property type="protein sequence ID" value="NMT64086.1"/>
    <property type="molecule type" value="Genomic_DNA"/>
</dbReference>
<dbReference type="RefSeq" id="WP_135955261.1">
    <property type="nucleotide sequence ID" value="NZ_JABCKY010000003.1"/>
</dbReference>
<feature type="transmembrane region" description="Helical" evidence="1">
    <location>
        <begin position="190"/>
        <end position="210"/>
    </location>
</feature>
<feature type="transmembrane region" description="Helical" evidence="1">
    <location>
        <begin position="216"/>
        <end position="237"/>
    </location>
</feature>
<feature type="transmembrane region" description="Helical" evidence="1">
    <location>
        <begin position="48"/>
        <end position="65"/>
    </location>
</feature>
<dbReference type="OrthoDB" id="5659946at2"/>
<reference evidence="2 3" key="1">
    <citation type="submission" date="2020-04" db="EMBL/GenBank/DDBJ databases">
        <title>Marinobacter oceani sp. nov., isolated from marine solar saltern.</title>
        <authorList>
            <person name="Chen X.-Y."/>
        </authorList>
    </citation>
    <scope>NUCLEOTIDE SEQUENCE [LARGE SCALE GENOMIC DNA]</scope>
    <source>
        <strain evidence="2 3">W62</strain>
    </source>
</reference>
<keyword evidence="1" id="KW-0812">Transmembrane</keyword>
<evidence type="ECO:0000313" key="3">
    <source>
        <dbReference type="Proteomes" id="UP000567186"/>
    </source>
</evidence>
<dbReference type="Proteomes" id="UP000567186">
    <property type="component" value="Unassembled WGS sequence"/>
</dbReference>
<evidence type="ECO:0008006" key="4">
    <source>
        <dbReference type="Google" id="ProtNLM"/>
    </source>
</evidence>
<feature type="transmembrane region" description="Helical" evidence="1">
    <location>
        <begin position="94"/>
        <end position="113"/>
    </location>
</feature>
<organism evidence="2 3">
    <name type="scientific">Marinobacter orientalis</name>
    <dbReference type="NCBI Taxonomy" id="1928859"/>
    <lineage>
        <taxon>Bacteria</taxon>
        <taxon>Pseudomonadati</taxon>
        <taxon>Pseudomonadota</taxon>
        <taxon>Gammaproteobacteria</taxon>
        <taxon>Pseudomonadales</taxon>
        <taxon>Marinobacteraceae</taxon>
        <taxon>Marinobacter</taxon>
    </lineage>
</organism>
<protein>
    <recommendedName>
        <fullName evidence="4">DUF2232 domain-containing protein</fullName>
    </recommendedName>
</protein>
<feature type="transmembrane region" description="Helical" evidence="1">
    <location>
        <begin position="20"/>
        <end position="41"/>
    </location>
</feature>
<feature type="transmembrane region" description="Helical" evidence="1">
    <location>
        <begin position="249"/>
        <end position="271"/>
    </location>
</feature>
<comment type="caution">
    <text evidence="2">The sequence shown here is derived from an EMBL/GenBank/DDBJ whole genome shotgun (WGS) entry which is preliminary data.</text>
</comment>
<keyword evidence="1" id="KW-1133">Transmembrane helix</keyword>
<evidence type="ECO:0000256" key="1">
    <source>
        <dbReference type="SAM" id="Phobius"/>
    </source>
</evidence>